<proteinExistence type="predicted"/>
<feature type="coiled-coil region" evidence="1">
    <location>
        <begin position="888"/>
        <end position="930"/>
    </location>
</feature>
<dbReference type="EnsemblPlants" id="Pp3c12_5650V3.3">
    <property type="protein sequence ID" value="Pp3c12_5650V3.3"/>
    <property type="gene ID" value="Pp3c12_5650"/>
</dbReference>
<evidence type="ECO:0000256" key="2">
    <source>
        <dbReference type="SAM" id="MobiDB-lite"/>
    </source>
</evidence>
<feature type="compositionally biased region" description="Polar residues" evidence="2">
    <location>
        <begin position="278"/>
        <end position="295"/>
    </location>
</feature>
<evidence type="ECO:0000256" key="1">
    <source>
        <dbReference type="SAM" id="Coils"/>
    </source>
</evidence>
<feature type="compositionally biased region" description="Polar residues" evidence="2">
    <location>
        <begin position="1326"/>
        <end position="1335"/>
    </location>
</feature>
<evidence type="ECO:0000313" key="3">
    <source>
        <dbReference type="EnsemblPlants" id="Pp3c12_5650V3.3"/>
    </source>
</evidence>
<reference evidence="3 4" key="2">
    <citation type="journal article" date="2018" name="Plant J.">
        <title>The Physcomitrella patens chromosome-scale assembly reveals moss genome structure and evolution.</title>
        <authorList>
            <person name="Lang D."/>
            <person name="Ullrich K.K."/>
            <person name="Murat F."/>
            <person name="Fuchs J."/>
            <person name="Jenkins J."/>
            <person name="Haas F.B."/>
            <person name="Piednoel M."/>
            <person name="Gundlach H."/>
            <person name="Van Bel M."/>
            <person name="Meyberg R."/>
            <person name="Vives C."/>
            <person name="Morata J."/>
            <person name="Symeonidi A."/>
            <person name="Hiss M."/>
            <person name="Muchero W."/>
            <person name="Kamisugi Y."/>
            <person name="Saleh O."/>
            <person name="Blanc G."/>
            <person name="Decker E.L."/>
            <person name="van Gessel N."/>
            <person name="Grimwood J."/>
            <person name="Hayes R.D."/>
            <person name="Graham S.W."/>
            <person name="Gunter L.E."/>
            <person name="McDaniel S.F."/>
            <person name="Hoernstein S.N.W."/>
            <person name="Larsson A."/>
            <person name="Li F.W."/>
            <person name="Perroud P.F."/>
            <person name="Phillips J."/>
            <person name="Ranjan P."/>
            <person name="Rokshar D.S."/>
            <person name="Rothfels C.J."/>
            <person name="Schneider L."/>
            <person name="Shu S."/>
            <person name="Stevenson D.W."/>
            <person name="Thummler F."/>
            <person name="Tillich M."/>
            <person name="Villarreal Aguilar J.C."/>
            <person name="Widiez T."/>
            <person name="Wong G.K."/>
            <person name="Wymore A."/>
            <person name="Zhang Y."/>
            <person name="Zimmer A.D."/>
            <person name="Quatrano R.S."/>
            <person name="Mayer K.F.X."/>
            <person name="Goodstein D."/>
            <person name="Casacuberta J.M."/>
            <person name="Vandepoele K."/>
            <person name="Reski R."/>
            <person name="Cuming A.C."/>
            <person name="Tuskan G.A."/>
            <person name="Maumus F."/>
            <person name="Salse J."/>
            <person name="Schmutz J."/>
            <person name="Rensing S.A."/>
        </authorList>
    </citation>
    <scope>NUCLEOTIDE SEQUENCE [LARGE SCALE GENOMIC DNA]</scope>
    <source>
        <strain evidence="3 4">cv. Gransden 2004</strain>
    </source>
</reference>
<dbReference type="EMBL" id="ABEU02000012">
    <property type="status" value="NOT_ANNOTATED_CDS"/>
    <property type="molecule type" value="Genomic_DNA"/>
</dbReference>
<feature type="compositionally biased region" description="Low complexity" evidence="2">
    <location>
        <begin position="207"/>
        <end position="225"/>
    </location>
</feature>
<feature type="compositionally biased region" description="Polar residues" evidence="2">
    <location>
        <begin position="237"/>
        <end position="248"/>
    </location>
</feature>
<accession>A0A7I4AF86</accession>
<feature type="region of interest" description="Disordered" evidence="2">
    <location>
        <begin position="1326"/>
        <end position="1401"/>
    </location>
</feature>
<reference evidence="3" key="3">
    <citation type="submission" date="2020-12" db="UniProtKB">
        <authorList>
            <consortium name="EnsemblPlants"/>
        </authorList>
    </citation>
    <scope>IDENTIFICATION</scope>
</reference>
<feature type="coiled-coil region" evidence="1">
    <location>
        <begin position="447"/>
        <end position="504"/>
    </location>
</feature>
<feature type="coiled-coil region" evidence="1">
    <location>
        <begin position="1099"/>
        <end position="1126"/>
    </location>
</feature>
<keyword evidence="4" id="KW-1185">Reference proteome</keyword>
<dbReference type="Proteomes" id="UP000006727">
    <property type="component" value="Chromosome 12"/>
</dbReference>
<feature type="compositionally biased region" description="Acidic residues" evidence="2">
    <location>
        <begin position="1"/>
        <end position="11"/>
    </location>
</feature>
<evidence type="ECO:0000313" key="4">
    <source>
        <dbReference type="Proteomes" id="UP000006727"/>
    </source>
</evidence>
<feature type="compositionally biased region" description="Basic and acidic residues" evidence="2">
    <location>
        <begin position="1500"/>
        <end position="1513"/>
    </location>
</feature>
<dbReference type="PANTHER" id="PTHR47357">
    <property type="entry name" value="COP1-INTERACTIVE PROTEIN 1"/>
    <property type="match status" value="1"/>
</dbReference>
<name>A0A7I4AF86_PHYPA</name>
<feature type="compositionally biased region" description="Polar residues" evidence="2">
    <location>
        <begin position="310"/>
        <end position="327"/>
    </location>
</feature>
<feature type="compositionally biased region" description="Polar residues" evidence="2">
    <location>
        <begin position="12"/>
        <end position="21"/>
    </location>
</feature>
<feature type="region of interest" description="Disordered" evidence="2">
    <location>
        <begin position="237"/>
        <end position="329"/>
    </location>
</feature>
<reference evidence="3 4" key="1">
    <citation type="journal article" date="2008" name="Science">
        <title>The Physcomitrella genome reveals evolutionary insights into the conquest of land by plants.</title>
        <authorList>
            <person name="Rensing S."/>
            <person name="Lang D."/>
            <person name="Zimmer A."/>
            <person name="Terry A."/>
            <person name="Salamov A."/>
            <person name="Shapiro H."/>
            <person name="Nishiyama T."/>
            <person name="Perroud P.-F."/>
            <person name="Lindquist E."/>
            <person name="Kamisugi Y."/>
            <person name="Tanahashi T."/>
            <person name="Sakakibara K."/>
            <person name="Fujita T."/>
            <person name="Oishi K."/>
            <person name="Shin-I T."/>
            <person name="Kuroki Y."/>
            <person name="Toyoda A."/>
            <person name="Suzuki Y."/>
            <person name="Hashimoto A."/>
            <person name="Yamaguchi K."/>
            <person name="Sugano A."/>
            <person name="Kohara Y."/>
            <person name="Fujiyama A."/>
            <person name="Anterola A."/>
            <person name="Aoki S."/>
            <person name="Ashton N."/>
            <person name="Barbazuk W.B."/>
            <person name="Barker E."/>
            <person name="Bennetzen J."/>
            <person name="Bezanilla M."/>
            <person name="Blankenship R."/>
            <person name="Cho S.H."/>
            <person name="Dutcher S."/>
            <person name="Estelle M."/>
            <person name="Fawcett J.A."/>
            <person name="Gundlach H."/>
            <person name="Hanada K."/>
            <person name="Heyl A."/>
            <person name="Hicks K.A."/>
            <person name="Hugh J."/>
            <person name="Lohr M."/>
            <person name="Mayer K."/>
            <person name="Melkozernov A."/>
            <person name="Murata T."/>
            <person name="Nelson D."/>
            <person name="Pils B."/>
            <person name="Prigge M."/>
            <person name="Reiss B."/>
            <person name="Renner T."/>
            <person name="Rombauts S."/>
            <person name="Rushton P."/>
            <person name="Sanderfoot A."/>
            <person name="Schween G."/>
            <person name="Shiu S.-H."/>
            <person name="Stueber K."/>
            <person name="Theodoulou F.L."/>
            <person name="Tu H."/>
            <person name="Van de Peer Y."/>
            <person name="Verrier P.J."/>
            <person name="Waters E."/>
            <person name="Wood A."/>
            <person name="Yang L."/>
            <person name="Cove D."/>
            <person name="Cuming A."/>
            <person name="Hasebe M."/>
            <person name="Lucas S."/>
            <person name="Mishler D.B."/>
            <person name="Reski R."/>
            <person name="Grigoriev I."/>
            <person name="Quatrano R.S."/>
            <person name="Boore J.L."/>
        </authorList>
    </citation>
    <scope>NUCLEOTIDE SEQUENCE [LARGE SCALE GENOMIC DNA]</scope>
    <source>
        <strain evidence="3 4">cv. Gransden 2004</strain>
    </source>
</reference>
<dbReference type="PANTHER" id="PTHR47357:SF1">
    <property type="entry name" value="SPINDLE POLE BODY COMPONENT 110"/>
    <property type="match status" value="1"/>
</dbReference>
<feature type="coiled-coil region" evidence="1">
    <location>
        <begin position="628"/>
        <end position="662"/>
    </location>
</feature>
<organism evidence="3 4">
    <name type="scientific">Physcomitrium patens</name>
    <name type="common">Spreading-leaved earth moss</name>
    <name type="synonym">Physcomitrella patens</name>
    <dbReference type="NCBI Taxonomy" id="3218"/>
    <lineage>
        <taxon>Eukaryota</taxon>
        <taxon>Viridiplantae</taxon>
        <taxon>Streptophyta</taxon>
        <taxon>Embryophyta</taxon>
        <taxon>Bryophyta</taxon>
        <taxon>Bryophytina</taxon>
        <taxon>Bryopsida</taxon>
        <taxon>Funariidae</taxon>
        <taxon>Funariales</taxon>
        <taxon>Funariaceae</taxon>
        <taxon>Physcomitrium</taxon>
    </lineage>
</organism>
<protein>
    <submittedName>
        <fullName evidence="3">Uncharacterized protein</fullName>
    </submittedName>
</protein>
<feature type="compositionally biased region" description="Polar residues" evidence="2">
    <location>
        <begin position="1353"/>
        <end position="1366"/>
    </location>
</feature>
<dbReference type="Gramene" id="Pp3c12_5650V3.3">
    <property type="protein sequence ID" value="Pp3c12_5650V3.3"/>
    <property type="gene ID" value="Pp3c12_5650"/>
</dbReference>
<feature type="region of interest" description="Disordered" evidence="2">
    <location>
        <begin position="186"/>
        <end position="225"/>
    </location>
</feature>
<feature type="compositionally biased region" description="Basic and acidic residues" evidence="2">
    <location>
        <begin position="256"/>
        <end position="272"/>
    </location>
</feature>
<feature type="region of interest" description="Disordered" evidence="2">
    <location>
        <begin position="1"/>
        <end position="54"/>
    </location>
</feature>
<keyword evidence="1" id="KW-0175">Coiled coil</keyword>
<sequence length="1551" mass="173723">MNRGFDEDETPSDSPATASQLTRKHSIEGRVDNRPASAPRRMQGGLAYRKSKEAGENLDDVEIKKRESRVFLGATVEHDKLSFLVPELQRGMKEDCEHFRQEMRLLKEKAQDSRIREVGVEGLTEISQLRLVDEIDFACVDPSRIKHNRGQAPRDIANVCAVHGTVRASPCINRFRGGYTPVNHGALDPAAVHHDDQPGRAHPPQTSPSVTASGSTSGSSGTSLPLSHYIQKLKNFSPDSQLGSTNREWLSPVNKPAREGSNHCDYQEKVTLEDTEELPTSNEPRNGSSDSSATPPLSGGSASAILVPASANSSNSSRGIPRSQSRLANRFGPVRTSTLYASLAHPTPLASTTKFKSSQVDSGYIALLNSNPKSHHEHEEKAAATFTTFNDQVPRMYFQRDIENHPSLEGKDDKMNNVQRLLGELKGSVEGMEIRLEIDGQGWRGRLDGLEKVLENMREEADDEIIAAKHSLRNEMKVKLGDLMAEMEKIRRQERNEVEVMMEERIEKQLQSHRDTKSSVETGDEVRLLWAEVEALVKSREEMQRHVEHLTSIAQKAQEHADREHDMLKTENEYLRQQLQSLKNDGAQIRLETEDFRVEREDLRLAVDMLRREGSDVKLEIQSRKQVEKLIEVELGNIRSELAKLQEEIKDMERQKGASQIEGGRERVLIMERVESLSQLYLGGLEGLRADFCDVKFNCRDRIQEFENKWKEFQKHQPEESTFATKQMLVDELDHFRGEIAEMVEVERGILRHTLDRESDSVHRQVKELLFNSKGDFVSVLKLDVQKWLQGHHEKVFVMTESLKQDLDNLKNKLCRTQEGAEDLIQIISAAEVQRDLSAAAAADASLSAKKASESLMDVTTNINSEMTTAHHRIKQFQENLTVEYNVVVSAMREAQNLSKELQREKEAALEGVQEARQRQKELQDFLEKEGSKLLITLTEVQKERDTASQAALEATSSATKAAEVLAQIMDSYNLEMAKARVMSIELQTEESISGLAAMVKELQEYRNYYSEEKKRRMVLKQQENKRKEQQWNGEISEINQVVRVVEKRVLEVCGDHTEIRKRLKKCEGAQMDLVHTVEEVSSTTNELAKTVSGWLPKYESAARMVNNLSCKVELAEEKLEGLTDGQSLAEHISRVAETKVQGLKEVVLSSAAIKDIGQDLRDLHEHVESSDRDHCQAIGEVAMRVTVLERTISHGPAGQPSPRLSLKVEYVDNAEARKPGMGSLCQNVEALERKAEFMTEHTGTSVGGHELATDSRLLGLESRIEHVASATFTNLRLLDSKVDRVSLGMQSAVEGAALAESKCGALGAELVKVFRMLTACKNPTYSGSLANRQKSNIKTRRGRSLSPPALSPNPQLDSRSQSPRIRSNDRRCNNKALFSPTRRPRVSVPSNRLKGGAGQKRAAMYRNITQNEKADMRKTIVGSDSGKMTTVDQVEGHSTCSGASEEGSSPNKTISYYLRTSLHDPFMGCKLHTQESQQAVHDRPESQASENPFQLKPRSPLEERPGSGDKPGKPNSALRLGTARMHVNVTHRSPAVSQSQKRENLIAVQS</sequence>
<feature type="region of interest" description="Disordered" evidence="2">
    <location>
        <begin position="1475"/>
        <end position="1551"/>
    </location>
</feature>